<sequence length="573" mass="62289">MARAAKAPTSPAPPRGACAAGHAAPRLSPRRVPDRKRAAVVLANGGRGPPHLAKSPCPGCFLFAEPTRPLGQLRGSNGQGIVTSGQARRRFETYTSTTQRPPSQDFVAQEKTTAQQWRQQPRRLLGRARPRLHISDHGRGLSRSRSLRNSREEYTTTTTAAEPLCNNPLPNKNTCDDEYDGVGILIEITSLNRQSSLRTSRGQTGNVTLPGATTEQQLEYAAPVTLHDVLMKKIVASQARRYHNGALTRSYSHGRKRTTTIVTRGERTFSPVETRELLQAMDDVAKEAEEEESDDETGDHCGQTEANSGQSGSLEVRVRTVAVELPRKNSSSTRRVQVPLFTHALRLPRMTRECVICNETYHDFAPGSIPPSIGDEHNQDDSSGNPWTKAAQHFPGDWAWQISDFPPAHVLPSCDSALEATTTTTTRTTTQPEQQQQQQVCRPCLATHIQTQLTLLGPRVAQNGITSPLPCSALDCGSHHKFTYEQVRQLASPTTFVRYDRLVALAAEHIRAWHEPTAAAAASMTTTTLTTSTPASPATPAGSACATRARHPGTQGSPASSSRHSASTETRGP</sequence>
<dbReference type="AlphaFoldDB" id="A0A9P9BNX3"/>
<feature type="region of interest" description="Disordered" evidence="1">
    <location>
        <begin position="524"/>
        <end position="573"/>
    </location>
</feature>
<accession>A0A9P9BNX3</accession>
<dbReference type="GeneID" id="70191553"/>
<keyword evidence="3" id="KW-1185">Reference proteome</keyword>
<dbReference type="OrthoDB" id="4704783at2759"/>
<comment type="caution">
    <text evidence="2">The sequence shown here is derived from an EMBL/GenBank/DDBJ whole genome shotgun (WGS) entry which is preliminary data.</text>
</comment>
<feature type="compositionally biased region" description="Low complexity" evidence="1">
    <location>
        <begin position="557"/>
        <end position="567"/>
    </location>
</feature>
<feature type="compositionally biased region" description="Polar residues" evidence="1">
    <location>
        <begin position="304"/>
        <end position="313"/>
    </location>
</feature>
<evidence type="ECO:0000313" key="2">
    <source>
        <dbReference type="EMBL" id="KAH7028178.1"/>
    </source>
</evidence>
<feature type="region of interest" description="Disordered" evidence="1">
    <location>
        <begin position="285"/>
        <end position="315"/>
    </location>
</feature>
<evidence type="ECO:0000313" key="3">
    <source>
        <dbReference type="Proteomes" id="UP000756346"/>
    </source>
</evidence>
<feature type="region of interest" description="Disordered" evidence="1">
    <location>
        <begin position="134"/>
        <end position="165"/>
    </location>
</feature>
<dbReference type="EMBL" id="JAGTJQ010000007">
    <property type="protein sequence ID" value="KAH7028178.1"/>
    <property type="molecule type" value="Genomic_DNA"/>
</dbReference>
<feature type="compositionally biased region" description="Acidic residues" evidence="1">
    <location>
        <begin position="288"/>
        <end position="297"/>
    </location>
</feature>
<reference evidence="2" key="1">
    <citation type="journal article" date="2021" name="Nat. Commun.">
        <title>Genetic determinants of endophytism in the Arabidopsis root mycobiome.</title>
        <authorList>
            <person name="Mesny F."/>
            <person name="Miyauchi S."/>
            <person name="Thiergart T."/>
            <person name="Pickel B."/>
            <person name="Atanasova L."/>
            <person name="Karlsson M."/>
            <person name="Huettel B."/>
            <person name="Barry K.W."/>
            <person name="Haridas S."/>
            <person name="Chen C."/>
            <person name="Bauer D."/>
            <person name="Andreopoulos W."/>
            <person name="Pangilinan J."/>
            <person name="LaButti K."/>
            <person name="Riley R."/>
            <person name="Lipzen A."/>
            <person name="Clum A."/>
            <person name="Drula E."/>
            <person name="Henrissat B."/>
            <person name="Kohler A."/>
            <person name="Grigoriev I.V."/>
            <person name="Martin F.M."/>
            <person name="Hacquard S."/>
        </authorList>
    </citation>
    <scope>NUCLEOTIDE SEQUENCE</scope>
    <source>
        <strain evidence="2">MPI-CAGE-CH-0230</strain>
    </source>
</reference>
<feature type="region of interest" description="Disordered" evidence="1">
    <location>
        <begin position="368"/>
        <end position="390"/>
    </location>
</feature>
<dbReference type="Proteomes" id="UP000756346">
    <property type="component" value="Unassembled WGS sequence"/>
</dbReference>
<protein>
    <submittedName>
        <fullName evidence="2">Uncharacterized protein</fullName>
    </submittedName>
</protein>
<evidence type="ECO:0000256" key="1">
    <source>
        <dbReference type="SAM" id="MobiDB-lite"/>
    </source>
</evidence>
<name>A0A9P9BNX3_9PEZI</name>
<organism evidence="2 3">
    <name type="scientific">Microdochium trichocladiopsis</name>
    <dbReference type="NCBI Taxonomy" id="1682393"/>
    <lineage>
        <taxon>Eukaryota</taxon>
        <taxon>Fungi</taxon>
        <taxon>Dikarya</taxon>
        <taxon>Ascomycota</taxon>
        <taxon>Pezizomycotina</taxon>
        <taxon>Sordariomycetes</taxon>
        <taxon>Xylariomycetidae</taxon>
        <taxon>Xylariales</taxon>
        <taxon>Microdochiaceae</taxon>
        <taxon>Microdochium</taxon>
    </lineage>
</organism>
<dbReference type="RefSeq" id="XP_046010977.1">
    <property type="nucleotide sequence ID" value="XM_046162007.1"/>
</dbReference>
<gene>
    <name evidence="2" type="ORF">B0I36DRAFT_413779</name>
</gene>
<proteinExistence type="predicted"/>
<feature type="compositionally biased region" description="Low complexity" evidence="1">
    <location>
        <begin position="524"/>
        <end position="547"/>
    </location>
</feature>
<feature type="region of interest" description="Disordered" evidence="1">
    <location>
        <begin position="1"/>
        <end position="34"/>
    </location>
</feature>